<dbReference type="InterPro" id="IPR032319">
    <property type="entry name" value="CLP1_P"/>
</dbReference>
<organism evidence="24 25">
    <name type="scientific">Nomascus leucogenys</name>
    <name type="common">Northern white-cheeked gibbon</name>
    <name type="synonym">Hylobates leucogenys</name>
    <dbReference type="NCBI Taxonomy" id="61853"/>
    <lineage>
        <taxon>Eukaryota</taxon>
        <taxon>Metazoa</taxon>
        <taxon>Chordata</taxon>
        <taxon>Craniata</taxon>
        <taxon>Vertebrata</taxon>
        <taxon>Euteleostomi</taxon>
        <taxon>Mammalia</taxon>
        <taxon>Eutheria</taxon>
        <taxon>Euarchontoglires</taxon>
        <taxon>Primates</taxon>
        <taxon>Haplorrhini</taxon>
        <taxon>Catarrhini</taxon>
        <taxon>Hylobatidae</taxon>
        <taxon>Nomascus</taxon>
    </lineage>
</organism>
<dbReference type="OrthoDB" id="2405412at2759"/>
<dbReference type="GO" id="GO:0005730">
    <property type="term" value="C:nucleolus"/>
    <property type="evidence" value="ECO:0007669"/>
    <property type="project" value="UniProtKB-SubCell"/>
</dbReference>
<keyword evidence="10" id="KW-0832">Ubl conjugation</keyword>
<feature type="region of interest" description="Disordered" evidence="20">
    <location>
        <begin position="682"/>
        <end position="704"/>
    </location>
</feature>
<evidence type="ECO:0000256" key="20">
    <source>
        <dbReference type="SAM" id="MobiDB-lite"/>
    </source>
</evidence>
<dbReference type="GO" id="GO:0000448">
    <property type="term" value="P:cleavage in ITS2 between 5.8S rRNA and LSU-rRNA of tricistronic rRNA transcript (SSU-rRNA, 5.8S rRNA, LSU-rRNA)"/>
    <property type="evidence" value="ECO:0007669"/>
    <property type="project" value="TreeGrafter"/>
</dbReference>
<accession>G1RB27</accession>
<comment type="catalytic activity">
    <reaction evidence="15">
        <text>a 5'-end dephospho-2'-deoxyribonucleoside-DNA + ATP = a 5'-end 5'-phospho-2'-deoxyribonucleoside-DNA + ADP + H(+)</text>
        <dbReference type="Rhea" id="RHEA:15669"/>
        <dbReference type="Rhea" id="RHEA-COMP:13180"/>
        <dbReference type="Rhea" id="RHEA-COMP:13184"/>
        <dbReference type="ChEBI" id="CHEBI:15378"/>
        <dbReference type="ChEBI" id="CHEBI:30616"/>
        <dbReference type="ChEBI" id="CHEBI:136412"/>
        <dbReference type="ChEBI" id="CHEBI:136416"/>
        <dbReference type="ChEBI" id="CHEBI:456216"/>
        <dbReference type="EC" id="2.7.1.78"/>
    </reaction>
</comment>
<keyword evidence="4" id="KW-1017">Isopeptide bond</keyword>
<feature type="domain" description="Clp1 P-loop" evidence="21">
    <location>
        <begin position="308"/>
        <end position="440"/>
    </location>
</feature>
<evidence type="ECO:0000313" key="25">
    <source>
        <dbReference type="Proteomes" id="UP000001073"/>
    </source>
</evidence>
<dbReference type="Pfam" id="PF24419">
    <property type="entry name" value="Cupin_NOL9"/>
    <property type="match status" value="1"/>
</dbReference>
<dbReference type="InParanoid" id="G1RB27"/>
<dbReference type="GO" id="GO:0003723">
    <property type="term" value="F:RNA binding"/>
    <property type="evidence" value="ECO:0007669"/>
    <property type="project" value="UniProtKB-KW"/>
</dbReference>
<evidence type="ECO:0000256" key="16">
    <source>
        <dbReference type="ARBA" id="ARBA00055967"/>
    </source>
</evidence>
<evidence type="ECO:0000256" key="12">
    <source>
        <dbReference type="ARBA" id="ARBA00022990"/>
    </source>
</evidence>
<dbReference type="KEGG" id="nle:100605923"/>
<evidence type="ECO:0000256" key="3">
    <source>
        <dbReference type="ARBA" id="ARBA00012157"/>
    </source>
</evidence>
<sequence>MADSGLMPTRGACRSTRLRARKARPQLILSRRPRRRLGTLRWCGRRRLRRRLLQAQAAGVDWREGARQVSRAAAARRPKTATPSPIPSPTPASEPESELELELESASSCRRPLLIPPVRPVGPGRALLLLPVEQGFTFSGICRVTCLYGQVQVFGFTISQGQPAQDIFSVYTHSCLSIHALHYSLPEKSKKELKREARNLLKSHINLGDRRWSMQNFSPQCSIVLLEHLKTATVNFITSYPGSSYIFVQESPIPQIKPEYLALRSVGIRREKKRKGLQLTESTLSALEELVNVSCEEVDGCPVILVCGSQDVGKSTFNRYLINQLLNSLPCVDYLECDLGQTEFTPPGCISLLNITEPVLGPPFTHLRTPQKMVYYGKPSCKNNYENYIDIVKYVFSAYKRESPLIVNTMGWVSDQGLLLLIDLIRLLSPSHVVQFRSDHSKYMPDLTPQYVDDMDGLYTKSKTKMRNRRFRLAAFADALEFADEEKESPVEFTGHKLIGVYTDFAFRITPRNRESHNKILRDLSILSYLSQLQPPMPKPLSPLHSLTPYQVPFNAVALRITHSDVAPTHILYAVNASWVGLCKIQDDVRGYTNGPILLAQTPICDCLGFGICRGIDMEKRLYHILTPVPPEELRTVNCLLVGAIAIPHCVLKCQRGIEGTVPYVTTDYNFKLPGASEKIGAREPEEAHKEKPYRRPKFCRKMK</sequence>
<dbReference type="OMA" id="YFGETSC"/>
<keyword evidence="13" id="KW-0539">Nucleus</keyword>
<evidence type="ECO:0000256" key="10">
    <source>
        <dbReference type="ARBA" id="ARBA00022843"/>
    </source>
</evidence>
<dbReference type="Pfam" id="PF16575">
    <property type="entry name" value="CLP1_P"/>
    <property type="match status" value="1"/>
</dbReference>
<evidence type="ECO:0000256" key="18">
    <source>
        <dbReference type="ARBA" id="ARBA00071212"/>
    </source>
</evidence>
<keyword evidence="12" id="KW-0007">Acetylation</keyword>
<dbReference type="InterPro" id="IPR057573">
    <property type="entry name" value="NOL9_N"/>
</dbReference>
<dbReference type="PANTHER" id="PTHR12755:SF3">
    <property type="entry name" value="POLYNUCLEOTIDE 5'-HYDROXYL-KINASE NOL9"/>
    <property type="match status" value="1"/>
</dbReference>
<gene>
    <name evidence="24" type="primary">NOL9</name>
</gene>
<evidence type="ECO:0000256" key="17">
    <source>
        <dbReference type="ARBA" id="ARBA00065329"/>
    </source>
</evidence>
<comment type="catalytic activity">
    <reaction evidence="14">
        <text>a 5'-end dephospho-ribonucleoside-RNA + ATP = a 5'-end 5'-phospho-ribonucleoside-RNA + ADP + H(+)</text>
        <dbReference type="Rhea" id="RHEA:54580"/>
        <dbReference type="Rhea" id="RHEA-COMP:13936"/>
        <dbReference type="Rhea" id="RHEA-COMP:15179"/>
        <dbReference type="ChEBI" id="CHEBI:15378"/>
        <dbReference type="ChEBI" id="CHEBI:30616"/>
        <dbReference type="ChEBI" id="CHEBI:138282"/>
        <dbReference type="ChEBI" id="CHEBI:138284"/>
        <dbReference type="ChEBI" id="CHEBI:456216"/>
        <dbReference type="EC" id="2.7.1.78"/>
    </reaction>
</comment>
<keyword evidence="7" id="KW-0547">Nucleotide-binding</keyword>
<feature type="region of interest" description="Disordered" evidence="20">
    <location>
        <begin position="69"/>
        <end position="96"/>
    </location>
</feature>
<evidence type="ECO:0000259" key="21">
    <source>
        <dbReference type="Pfam" id="PF16575"/>
    </source>
</evidence>
<dbReference type="GeneID" id="100605923"/>
<evidence type="ECO:0000259" key="22">
    <source>
        <dbReference type="Pfam" id="PF24419"/>
    </source>
</evidence>
<evidence type="ECO:0000256" key="5">
    <source>
        <dbReference type="ARBA" id="ARBA00022552"/>
    </source>
</evidence>
<feature type="domain" description="NOL9 C-terminal" evidence="23">
    <location>
        <begin position="546"/>
        <end position="648"/>
    </location>
</feature>
<comment type="similarity">
    <text evidence="2">Belongs to the Clp1 family. NOL9/GRC3 subfamily.</text>
</comment>
<dbReference type="EMBL" id="ADFV01080149">
    <property type="status" value="NOT_ANNOTATED_CDS"/>
    <property type="molecule type" value="Genomic_DNA"/>
</dbReference>
<proteinExistence type="inferred from homology"/>
<feature type="domain" description="NOL9 N-terminal" evidence="22">
    <location>
        <begin position="127"/>
        <end position="249"/>
    </location>
</feature>
<dbReference type="Proteomes" id="UP000001073">
    <property type="component" value="Chromosome 24"/>
</dbReference>
<evidence type="ECO:0000256" key="11">
    <source>
        <dbReference type="ARBA" id="ARBA00022884"/>
    </source>
</evidence>
<name>G1RB27_NOMLE</name>
<evidence type="ECO:0000256" key="7">
    <source>
        <dbReference type="ARBA" id="ARBA00022741"/>
    </source>
</evidence>
<dbReference type="EMBL" id="ADFV01080147">
    <property type="status" value="NOT_ANNOTATED_CDS"/>
    <property type="molecule type" value="Genomic_DNA"/>
</dbReference>
<evidence type="ECO:0000259" key="23">
    <source>
        <dbReference type="Pfam" id="PF25467"/>
    </source>
</evidence>
<dbReference type="AlphaFoldDB" id="G1RB27"/>
<keyword evidence="8" id="KW-0418">Kinase</keyword>
<reference evidence="24" key="3">
    <citation type="submission" date="2025-09" db="UniProtKB">
        <authorList>
            <consortium name="Ensembl"/>
        </authorList>
    </citation>
    <scope>IDENTIFICATION</scope>
</reference>
<evidence type="ECO:0000256" key="4">
    <source>
        <dbReference type="ARBA" id="ARBA00022499"/>
    </source>
</evidence>
<dbReference type="CTD" id="79707"/>
<dbReference type="EMBL" id="ADFV01080150">
    <property type="status" value="NOT_ANNOTATED_CDS"/>
    <property type="molecule type" value="Genomic_DNA"/>
</dbReference>
<dbReference type="Gene3D" id="3.40.50.300">
    <property type="entry name" value="P-loop containing nucleotide triphosphate hydrolases"/>
    <property type="match status" value="1"/>
</dbReference>
<dbReference type="InterPro" id="IPR027417">
    <property type="entry name" value="P-loop_NTPase"/>
</dbReference>
<dbReference type="Pfam" id="PF25467">
    <property type="entry name" value="NOL9_C"/>
    <property type="match status" value="1"/>
</dbReference>
<comment type="subcellular location">
    <subcellularLocation>
        <location evidence="1">Nucleus</location>
        <location evidence="1">Nucleolus</location>
    </subcellularLocation>
</comment>
<dbReference type="EC" id="2.7.1.78" evidence="3"/>
<keyword evidence="11" id="KW-0694">RNA-binding</keyword>
<reference evidence="24 25" key="1">
    <citation type="submission" date="2012-10" db="EMBL/GenBank/DDBJ databases">
        <authorList>
            <consortium name="Gibbon Genome Sequencing Consortium"/>
        </authorList>
    </citation>
    <scope>NUCLEOTIDE SEQUENCE [LARGE SCALE GENOMIC DNA]</scope>
</reference>
<dbReference type="eggNOG" id="KOG2750">
    <property type="taxonomic scope" value="Eukaryota"/>
</dbReference>
<dbReference type="InterPro" id="IPR045116">
    <property type="entry name" value="Clp1/Grc3"/>
</dbReference>
<evidence type="ECO:0000256" key="14">
    <source>
        <dbReference type="ARBA" id="ARBA00044641"/>
    </source>
</evidence>
<evidence type="ECO:0000256" key="15">
    <source>
        <dbReference type="ARBA" id="ARBA00044673"/>
    </source>
</evidence>
<protein>
    <recommendedName>
        <fullName evidence="18">Polynucleotide 5'-hydroxyl-kinase NOL9</fullName>
        <ecNumber evidence="3">2.7.1.78</ecNumber>
    </recommendedName>
    <alternativeName>
        <fullName evidence="19">Nucleolar protein 9</fullName>
    </alternativeName>
</protein>
<comment type="subunit">
    <text evidence="17">Interacts with PELP1, WDR18 and SENP3. Interacts with LAS1L to form an ITS2 pre-rRNA endonuclease-kinase complex.</text>
</comment>
<dbReference type="EMBL" id="ADFV01080148">
    <property type="status" value="NOT_ANNOTATED_CDS"/>
    <property type="molecule type" value="Genomic_DNA"/>
</dbReference>
<dbReference type="FunCoup" id="G1RB27">
    <property type="interactions" value="3627"/>
</dbReference>
<reference evidence="24" key="2">
    <citation type="submission" date="2025-08" db="UniProtKB">
        <authorList>
            <consortium name="Ensembl"/>
        </authorList>
    </citation>
    <scope>IDENTIFICATION</scope>
</reference>
<comment type="function">
    <text evidence="16">Polynucleotide kinase that can phosphorylate the 5'-hydroxyl groups of single-stranded and double-stranded RNA and DNA substrates. Involved in rRNA processing and its kinase activity is required for the processing of the 32S precursor into 5.8S and 28S rRNAs, more specifically for the generation of the major 5.8S(S) form. Required for the efficient pre-rRNA processing of internal transcribed spacer 2 (ITS2). Associates with LAS1L to form an ITS2 pre-rRNA endonuclease-kinase complex and is responsible for the transport of this complex into the nucleolus.</text>
</comment>
<dbReference type="GeneTree" id="ENSGT00940000153668"/>
<evidence type="ECO:0000256" key="1">
    <source>
        <dbReference type="ARBA" id="ARBA00004604"/>
    </source>
</evidence>
<keyword evidence="6" id="KW-0808">Transferase</keyword>
<dbReference type="PANTHER" id="PTHR12755">
    <property type="entry name" value="CLEAVAGE/POLYADENYLATION FACTOR IA SUBUNIT CLP1P"/>
    <property type="match status" value="1"/>
</dbReference>
<evidence type="ECO:0000256" key="8">
    <source>
        <dbReference type="ARBA" id="ARBA00022777"/>
    </source>
</evidence>
<keyword evidence="5" id="KW-0698">rRNA processing</keyword>
<evidence type="ECO:0000256" key="9">
    <source>
        <dbReference type="ARBA" id="ARBA00022840"/>
    </source>
</evidence>
<dbReference type="Ensembl" id="ENSNLET00000010934.3">
    <property type="protein sequence ID" value="ENSNLEP00000010424.1"/>
    <property type="gene ID" value="ENSNLEG00000008528.3"/>
</dbReference>
<dbReference type="FunFam" id="3.40.50.300:FF:001243">
    <property type="entry name" value="Nucleolar protein 9"/>
    <property type="match status" value="1"/>
</dbReference>
<feature type="compositionally biased region" description="Basic and acidic residues" evidence="20">
    <location>
        <begin position="682"/>
        <end position="691"/>
    </location>
</feature>
<evidence type="ECO:0000256" key="2">
    <source>
        <dbReference type="ARBA" id="ARBA00011003"/>
    </source>
</evidence>
<dbReference type="HOGENOM" id="CLU_021128_2_0_1"/>
<dbReference type="InterPro" id="IPR057570">
    <property type="entry name" value="NOL9_C"/>
</dbReference>
<evidence type="ECO:0000256" key="13">
    <source>
        <dbReference type="ARBA" id="ARBA00023242"/>
    </source>
</evidence>
<dbReference type="STRING" id="61853.ENSNLEP00000010424"/>
<dbReference type="GO" id="GO:0005524">
    <property type="term" value="F:ATP binding"/>
    <property type="evidence" value="ECO:0007669"/>
    <property type="project" value="UniProtKB-KW"/>
</dbReference>
<feature type="compositionally biased region" description="Basic residues" evidence="20">
    <location>
        <begin position="692"/>
        <end position="704"/>
    </location>
</feature>
<evidence type="ECO:0000313" key="24">
    <source>
        <dbReference type="Ensembl" id="ENSNLEP00000010424.1"/>
    </source>
</evidence>
<evidence type="ECO:0000256" key="19">
    <source>
        <dbReference type="ARBA" id="ARBA00082319"/>
    </source>
</evidence>
<keyword evidence="25" id="KW-1185">Reference proteome</keyword>
<evidence type="ECO:0000256" key="6">
    <source>
        <dbReference type="ARBA" id="ARBA00022679"/>
    </source>
</evidence>
<keyword evidence="9" id="KW-0067">ATP-binding</keyword>
<dbReference type="GO" id="GO:0046404">
    <property type="term" value="F:ATP-dependent polydeoxyribonucleotide 5'-hydroxyl-kinase activity"/>
    <property type="evidence" value="ECO:0007669"/>
    <property type="project" value="Ensembl"/>
</dbReference>
<dbReference type="GO" id="GO:0045111">
    <property type="term" value="C:intermediate filament cytoskeleton"/>
    <property type="evidence" value="ECO:0007669"/>
    <property type="project" value="Ensembl"/>
</dbReference>